<evidence type="ECO:0000313" key="4">
    <source>
        <dbReference type="EMBL" id="RIX81319.1"/>
    </source>
</evidence>
<dbReference type="InterPro" id="IPR028081">
    <property type="entry name" value="Leu-bd"/>
</dbReference>
<feature type="domain" description="Leucine-binding protein" evidence="3">
    <location>
        <begin position="3"/>
        <end position="347"/>
    </location>
</feature>
<sequence length="370" mass="40100">MRPLRIGVIGSWSGPYAGGGRQFDAGMAVWLADHKQQIAGRPVELLRRDVPGSAPEQARRQAQDLIESERVDLLTGLDFSSNAYAVGTVATQARVPTVIMNAASSGITGRSPFMVRVSFTIPQVTAPLARWALQQGLRDVCTVVADYASGVDAESAFVSGITAGGGRVGAMLRVPLNTLDYSAYMLRLRELKPQAVFFFLPSGQMPAIFLKFWRDRGMADTGIRLLATGDATDDHYLDGIGELAEGLVTSHHYSYAHESPANRRFAGAFETEYGSHLRPGYFAVAAHDALAAIDAALSAPGVRGGKAGAERLVDAFRGLRLDSPRGPVEIDAHTRDVVQSVYIRRVERRDARWINREFECTARVRDAGVA</sequence>
<dbReference type="Pfam" id="PF13458">
    <property type="entry name" value="Peripla_BP_6"/>
    <property type="match status" value="1"/>
</dbReference>
<proteinExistence type="inferred from homology"/>
<comment type="caution">
    <text evidence="4">The sequence shown here is derived from an EMBL/GenBank/DDBJ whole genome shotgun (WGS) entry which is preliminary data.</text>
</comment>
<dbReference type="OrthoDB" id="9794229at2"/>
<keyword evidence="2" id="KW-0732">Signal</keyword>
<dbReference type="Proteomes" id="UP000265619">
    <property type="component" value="Unassembled WGS sequence"/>
</dbReference>
<dbReference type="PANTHER" id="PTHR30483:SF6">
    <property type="entry name" value="PERIPLASMIC BINDING PROTEIN OF ABC TRANSPORTER FOR NATURAL AMINO ACIDS"/>
    <property type="match status" value="1"/>
</dbReference>
<keyword evidence="5" id="KW-1185">Reference proteome</keyword>
<evidence type="ECO:0000259" key="3">
    <source>
        <dbReference type="Pfam" id="PF13458"/>
    </source>
</evidence>
<dbReference type="Gene3D" id="3.40.50.2300">
    <property type="match status" value="2"/>
</dbReference>
<reference evidence="4 5" key="1">
    <citation type="submission" date="2018-09" db="EMBL/GenBank/DDBJ databases">
        <title>Acidovorax cavernicola nov. sp. isolated from Gruta de las Maravillas (Aracena, Spain).</title>
        <authorList>
            <person name="Jurado V."/>
            <person name="Gutierrez-Patricio S."/>
            <person name="Gonzalez-Pimentel J.L."/>
            <person name="Miller A.Z."/>
            <person name="Laiz L."/>
            <person name="Saiz-Jimenez C."/>
        </authorList>
    </citation>
    <scope>NUCLEOTIDE SEQUENCE [LARGE SCALE GENOMIC DNA]</scope>
    <source>
        <strain evidence="4 5">1011MAR4D40.2</strain>
    </source>
</reference>
<dbReference type="InterPro" id="IPR051010">
    <property type="entry name" value="BCAA_transport"/>
</dbReference>
<dbReference type="AlphaFoldDB" id="A0A9X8D627"/>
<name>A0A9X8D627_9BURK</name>
<evidence type="ECO:0000256" key="2">
    <source>
        <dbReference type="ARBA" id="ARBA00022729"/>
    </source>
</evidence>
<dbReference type="PANTHER" id="PTHR30483">
    <property type="entry name" value="LEUCINE-SPECIFIC-BINDING PROTEIN"/>
    <property type="match status" value="1"/>
</dbReference>
<comment type="similarity">
    <text evidence="1">Belongs to the leucine-binding protein family.</text>
</comment>
<evidence type="ECO:0000313" key="5">
    <source>
        <dbReference type="Proteomes" id="UP000265619"/>
    </source>
</evidence>
<dbReference type="InterPro" id="IPR028082">
    <property type="entry name" value="Peripla_BP_I"/>
</dbReference>
<dbReference type="EMBL" id="QXMN01000010">
    <property type="protein sequence ID" value="RIX81319.1"/>
    <property type="molecule type" value="Genomic_DNA"/>
</dbReference>
<protein>
    <submittedName>
        <fullName evidence="4">ABC transporter substrate-binding protein</fullName>
    </submittedName>
</protein>
<gene>
    <name evidence="4" type="ORF">D3H34_11180</name>
</gene>
<organism evidence="4 5">
    <name type="scientific">Acidovorax cavernicola</name>
    <dbReference type="NCBI Taxonomy" id="1675792"/>
    <lineage>
        <taxon>Bacteria</taxon>
        <taxon>Pseudomonadati</taxon>
        <taxon>Pseudomonadota</taxon>
        <taxon>Betaproteobacteria</taxon>
        <taxon>Burkholderiales</taxon>
        <taxon>Comamonadaceae</taxon>
        <taxon>Acidovorax</taxon>
    </lineage>
</organism>
<dbReference type="SUPFAM" id="SSF53822">
    <property type="entry name" value="Periplasmic binding protein-like I"/>
    <property type="match status" value="1"/>
</dbReference>
<evidence type="ECO:0000256" key="1">
    <source>
        <dbReference type="ARBA" id="ARBA00010062"/>
    </source>
</evidence>
<accession>A0A9X8D627</accession>